<dbReference type="PANTHER" id="PTHR30489">
    <property type="entry name" value="LIPOPROTEIN-RELEASING SYSTEM TRANSMEMBRANE PROTEIN LOLE"/>
    <property type="match status" value="1"/>
</dbReference>
<feature type="transmembrane region" description="Helical" evidence="7">
    <location>
        <begin position="370"/>
        <end position="395"/>
    </location>
</feature>
<accession>A0A1I4P733</accession>
<keyword evidence="4 7" id="KW-0812">Transmembrane</keyword>
<keyword evidence="6 7" id="KW-0472">Membrane</keyword>
<feature type="transmembrane region" description="Helical" evidence="7">
    <location>
        <begin position="321"/>
        <end position="350"/>
    </location>
</feature>
<dbReference type="GO" id="GO:0098797">
    <property type="term" value="C:plasma membrane protein complex"/>
    <property type="evidence" value="ECO:0007669"/>
    <property type="project" value="TreeGrafter"/>
</dbReference>
<feature type="transmembrane region" description="Helical" evidence="7">
    <location>
        <begin position="272"/>
        <end position="300"/>
    </location>
</feature>
<proteinExistence type="inferred from homology"/>
<dbReference type="Proteomes" id="UP000243629">
    <property type="component" value="Unassembled WGS sequence"/>
</dbReference>
<feature type="domain" description="ABC3 transporter permease C-terminal" evidence="8">
    <location>
        <begin position="279"/>
        <end position="399"/>
    </location>
</feature>
<protein>
    <submittedName>
        <fullName evidence="9">Putative ABC transport system permease protein</fullName>
    </submittedName>
</protein>
<reference evidence="10" key="1">
    <citation type="submission" date="2016-10" db="EMBL/GenBank/DDBJ databases">
        <authorList>
            <person name="Varghese N."/>
            <person name="Submissions S."/>
        </authorList>
    </citation>
    <scope>NUCLEOTIDE SEQUENCE [LARGE SCALE GENOMIC DNA]</scope>
    <source>
        <strain evidence="10">DSM 24213</strain>
    </source>
</reference>
<evidence type="ECO:0000256" key="7">
    <source>
        <dbReference type="SAM" id="Phobius"/>
    </source>
</evidence>
<dbReference type="PANTHER" id="PTHR30489:SF0">
    <property type="entry name" value="LIPOPROTEIN-RELEASING SYSTEM TRANSMEMBRANE PROTEIN LOLE"/>
    <property type="match status" value="1"/>
</dbReference>
<evidence type="ECO:0000256" key="4">
    <source>
        <dbReference type="ARBA" id="ARBA00022692"/>
    </source>
</evidence>
<dbReference type="InterPro" id="IPR003838">
    <property type="entry name" value="ABC3_permease_C"/>
</dbReference>
<organism evidence="9 10">
    <name type="scientific">Halopseudomonas yangmingensis</name>
    <dbReference type="NCBI Taxonomy" id="1720063"/>
    <lineage>
        <taxon>Bacteria</taxon>
        <taxon>Pseudomonadati</taxon>
        <taxon>Pseudomonadota</taxon>
        <taxon>Gammaproteobacteria</taxon>
        <taxon>Pseudomonadales</taxon>
        <taxon>Pseudomonadaceae</taxon>
        <taxon>Halopseudomonas</taxon>
    </lineage>
</organism>
<feature type="transmembrane region" description="Helical" evidence="7">
    <location>
        <begin position="25"/>
        <end position="46"/>
    </location>
</feature>
<evidence type="ECO:0000256" key="2">
    <source>
        <dbReference type="ARBA" id="ARBA00005236"/>
    </source>
</evidence>
<evidence type="ECO:0000259" key="8">
    <source>
        <dbReference type="Pfam" id="PF02687"/>
    </source>
</evidence>
<evidence type="ECO:0000256" key="1">
    <source>
        <dbReference type="ARBA" id="ARBA00004651"/>
    </source>
</evidence>
<comment type="similarity">
    <text evidence="2">Belongs to the ABC-4 integral membrane protein family. LolC/E subfamily.</text>
</comment>
<evidence type="ECO:0000256" key="5">
    <source>
        <dbReference type="ARBA" id="ARBA00022989"/>
    </source>
</evidence>
<sequence length="406" mass="44104">MKSWPEHIGLLGRLALLDLWHDRKVSFCIAASLVAVIAPLLLLFGLKNGIVSQLRSDLLDDPRNLEIRMLSSGNYDSAWIDQLRQRPEVGFAIGQTRSLNTLADLQHGRRFVENAEILPSAEGDPLLGRLARQLNEHQLILSAQAAERLQASTGDNIRLQVMRRLNDSNEQAQLLLQVVEVLEAARFARAAAFVAPATLQQLEHYRDGYLVTQLGGNTGAPLVAAVPQYARARLYARSIEQVAPLERWLNQQHIETSSRLADIEQVRAISHVLGVIFTVIAAAALAGCIASLTGALLANIDRKRGNIAILRLLGFKAPSIAGYLVLQALLLGMLGYLGGLALYLLAARLFDRLLGSTSATGEFICTIEPWHGIAALLLSLAVAAGVSVTGALRAIRIQPAESLREL</sequence>
<dbReference type="STRING" id="1720063.SAMN05216217_102157"/>
<dbReference type="EMBL" id="FOUI01000002">
    <property type="protein sequence ID" value="SFM23601.1"/>
    <property type="molecule type" value="Genomic_DNA"/>
</dbReference>
<evidence type="ECO:0000313" key="10">
    <source>
        <dbReference type="Proteomes" id="UP000243629"/>
    </source>
</evidence>
<evidence type="ECO:0000313" key="9">
    <source>
        <dbReference type="EMBL" id="SFM23601.1"/>
    </source>
</evidence>
<comment type="subcellular location">
    <subcellularLocation>
        <location evidence="1">Cell membrane</location>
        <topology evidence="1">Multi-pass membrane protein</topology>
    </subcellularLocation>
</comment>
<gene>
    <name evidence="9" type="ORF">SAMN05216217_102157</name>
</gene>
<dbReference type="AlphaFoldDB" id="A0A1I4P733"/>
<dbReference type="RefSeq" id="WP_245748104.1">
    <property type="nucleotide sequence ID" value="NZ_FOUI01000002.1"/>
</dbReference>
<evidence type="ECO:0000256" key="6">
    <source>
        <dbReference type="ARBA" id="ARBA00023136"/>
    </source>
</evidence>
<keyword evidence="10" id="KW-1185">Reference proteome</keyword>
<evidence type="ECO:0000256" key="3">
    <source>
        <dbReference type="ARBA" id="ARBA00022475"/>
    </source>
</evidence>
<keyword evidence="3" id="KW-1003">Cell membrane</keyword>
<keyword evidence="5 7" id="KW-1133">Transmembrane helix</keyword>
<name>A0A1I4P733_9GAMM</name>
<dbReference type="Pfam" id="PF02687">
    <property type="entry name" value="FtsX"/>
    <property type="match status" value="1"/>
</dbReference>
<dbReference type="InterPro" id="IPR051447">
    <property type="entry name" value="Lipoprotein-release_system"/>
</dbReference>
<dbReference type="GO" id="GO:0044874">
    <property type="term" value="P:lipoprotein localization to outer membrane"/>
    <property type="evidence" value="ECO:0007669"/>
    <property type="project" value="TreeGrafter"/>
</dbReference>